<dbReference type="GO" id="GO:0003677">
    <property type="term" value="F:DNA binding"/>
    <property type="evidence" value="ECO:0007669"/>
    <property type="project" value="UniProtKB-KW"/>
</dbReference>
<keyword evidence="1" id="KW-0238">DNA-binding</keyword>
<evidence type="ECO:0000313" key="2">
    <source>
        <dbReference type="Proteomes" id="UP001156882"/>
    </source>
</evidence>
<dbReference type="RefSeq" id="WP_284315961.1">
    <property type="nucleotide sequence ID" value="NZ_BSPC01000069.1"/>
</dbReference>
<reference evidence="2" key="1">
    <citation type="journal article" date="2019" name="Int. J. Syst. Evol. Microbiol.">
        <title>The Global Catalogue of Microorganisms (GCM) 10K type strain sequencing project: providing services to taxonomists for standard genome sequencing and annotation.</title>
        <authorList>
            <consortium name="The Broad Institute Genomics Platform"/>
            <consortium name="The Broad Institute Genome Sequencing Center for Infectious Disease"/>
            <person name="Wu L."/>
            <person name="Ma J."/>
        </authorList>
    </citation>
    <scope>NUCLEOTIDE SEQUENCE [LARGE SCALE GENOMIC DNA]</scope>
    <source>
        <strain evidence="2">NBRC 101365</strain>
    </source>
</reference>
<dbReference type="Proteomes" id="UP001156882">
    <property type="component" value="Unassembled WGS sequence"/>
</dbReference>
<dbReference type="InterPro" id="IPR016181">
    <property type="entry name" value="Acyl_CoA_acyltransferase"/>
</dbReference>
<dbReference type="InterPro" id="IPR039968">
    <property type="entry name" value="BcerS-like"/>
</dbReference>
<keyword evidence="2" id="KW-1185">Reference proteome</keyword>
<accession>A0ABQ6CRR0</accession>
<name>A0ABQ6CRR0_9HYPH</name>
<dbReference type="PANTHER" id="PTHR41368">
    <property type="entry name" value="PROTEIN YGHO"/>
    <property type="match status" value="1"/>
</dbReference>
<gene>
    <name evidence="1" type="ORF">GCM10007874_60430</name>
</gene>
<dbReference type="PANTHER" id="PTHR41368:SF1">
    <property type="entry name" value="PROTEIN YGHO"/>
    <property type="match status" value="1"/>
</dbReference>
<protein>
    <submittedName>
        <fullName evidence="1">DNA-binding protein</fullName>
    </submittedName>
</protein>
<comment type="caution">
    <text evidence="1">The sequence shown here is derived from an EMBL/GenBank/DDBJ whole genome shotgun (WGS) entry which is preliminary data.</text>
</comment>
<evidence type="ECO:0000313" key="1">
    <source>
        <dbReference type="EMBL" id="GLS23023.1"/>
    </source>
</evidence>
<sequence length="384" mass="42243">MPSTIRPVSSKRDLAVFIALPRRIYADFPDFVAPLDHDRAQLIDPKKSAFWTHGEAAYWLAYDAENRPVGRISAQIDHLATGPQHEGAGFFGCLDAIDDAEVVAALVETARAFLAGKGKSLMRGPFTLSINAESGLLIEGFTAPPMVLMPWHPPYLRAHLEAAGCRLVKVLHSYAFDRRGSDLAERLEKLGMERRRRGFSVRSMRMDHLAEDAEFGRALFNGSWAANWGFVPVSPAEMAAMIKAFKPLLKSDYGVFVEKGDELVGFALFLPNVFEITGDLGGAPSPFGWLKLAWRGLTRRFTGGRAVLFGVAPRLVGSVSGASVSLILVDELMRRADITGVQDLECGWILDDNYAMTSVVEWLGAQSTRRFGVFEASIQPLRAE</sequence>
<dbReference type="SUPFAM" id="SSF55729">
    <property type="entry name" value="Acyl-CoA N-acyltransferases (Nat)"/>
    <property type="match status" value="1"/>
</dbReference>
<dbReference type="Gene3D" id="3.40.630.30">
    <property type="match status" value="1"/>
</dbReference>
<proteinExistence type="predicted"/>
<organism evidence="1 2">
    <name type="scientific">Labrys miyagiensis</name>
    <dbReference type="NCBI Taxonomy" id="346912"/>
    <lineage>
        <taxon>Bacteria</taxon>
        <taxon>Pseudomonadati</taxon>
        <taxon>Pseudomonadota</taxon>
        <taxon>Alphaproteobacteria</taxon>
        <taxon>Hyphomicrobiales</taxon>
        <taxon>Xanthobacteraceae</taxon>
        <taxon>Labrys</taxon>
    </lineage>
</organism>
<dbReference type="EMBL" id="BSPC01000069">
    <property type="protein sequence ID" value="GLS23023.1"/>
    <property type="molecule type" value="Genomic_DNA"/>
</dbReference>